<dbReference type="AlphaFoldDB" id="A0A7J7FNN6"/>
<accession>A0A7J7FNN6</accession>
<sequence length="269" mass="30402">MRAADSAHQRGHERQQNQQSSSDSGSFSPQPLATQEVPQLIFPKKTFSWNTEERCSFSTSKEKRRTLPSSPPTRRRHCLHSGSTSQIFPEPIYPRGSITTSKQTVFALTTAWSSSDHLEPLPPFPTHARPARSSSSSRPLRRQSASPSPRTRTPEPNKTTKQRKAASASPQAVRRVSSSRSASGSRDLQQPPPVSSLSPSNTRDTGRKRLWLLLLQLLLNPHLSYDASDPFMVNMAIYYINFKENQPVNDRKLFRDKRIKCFYNDAELE</sequence>
<gene>
    <name evidence="2" type="ORF">HPG69_016664</name>
</gene>
<feature type="region of interest" description="Disordered" evidence="1">
    <location>
        <begin position="1"/>
        <end position="39"/>
    </location>
</feature>
<dbReference type="EMBL" id="JACDTQ010000021">
    <property type="protein sequence ID" value="KAF5929607.1"/>
    <property type="molecule type" value="Genomic_DNA"/>
</dbReference>
<proteinExistence type="predicted"/>
<name>A0A7J7FNN6_DICBM</name>
<evidence type="ECO:0000313" key="3">
    <source>
        <dbReference type="Proteomes" id="UP000551758"/>
    </source>
</evidence>
<feature type="compositionally biased region" description="Basic and acidic residues" evidence="1">
    <location>
        <begin position="1"/>
        <end position="15"/>
    </location>
</feature>
<keyword evidence="3" id="KW-1185">Reference proteome</keyword>
<evidence type="ECO:0000256" key="1">
    <source>
        <dbReference type="SAM" id="MobiDB-lite"/>
    </source>
</evidence>
<evidence type="ECO:0000313" key="2">
    <source>
        <dbReference type="EMBL" id="KAF5929607.1"/>
    </source>
</evidence>
<feature type="region of interest" description="Disordered" evidence="1">
    <location>
        <begin position="115"/>
        <end position="203"/>
    </location>
</feature>
<reference evidence="2 3" key="1">
    <citation type="journal article" date="2020" name="Mol. Biol. Evol.">
        <title>Interspecific Gene Flow and the Evolution of Specialization in Black and White Rhinoceros.</title>
        <authorList>
            <person name="Moodley Y."/>
            <person name="Westbury M.V."/>
            <person name="Russo I.M."/>
            <person name="Gopalakrishnan S."/>
            <person name="Rakotoarivelo A."/>
            <person name="Olsen R.A."/>
            <person name="Prost S."/>
            <person name="Tunstall T."/>
            <person name="Ryder O.A."/>
            <person name="Dalen L."/>
            <person name="Bruford M.W."/>
        </authorList>
    </citation>
    <scope>NUCLEOTIDE SEQUENCE [LARGE SCALE GENOMIC DNA]</scope>
    <source>
        <strain evidence="2">SBR-YM</strain>
        <tissue evidence="2">Skin</tissue>
    </source>
</reference>
<dbReference type="Proteomes" id="UP000551758">
    <property type="component" value="Unassembled WGS sequence"/>
</dbReference>
<feature type="region of interest" description="Disordered" evidence="1">
    <location>
        <begin position="53"/>
        <end position="97"/>
    </location>
</feature>
<comment type="caution">
    <text evidence="2">The sequence shown here is derived from an EMBL/GenBank/DDBJ whole genome shotgun (WGS) entry which is preliminary data.</text>
</comment>
<feature type="compositionally biased region" description="Low complexity" evidence="1">
    <location>
        <begin position="16"/>
        <end position="30"/>
    </location>
</feature>
<feature type="compositionally biased region" description="Low complexity" evidence="1">
    <location>
        <begin position="131"/>
        <end position="150"/>
    </location>
</feature>
<protein>
    <submittedName>
        <fullName evidence="2">Uncharacterized protein</fullName>
    </submittedName>
</protein>
<feature type="compositionally biased region" description="Low complexity" evidence="1">
    <location>
        <begin position="165"/>
        <end position="200"/>
    </location>
</feature>
<organism evidence="2 3">
    <name type="scientific">Diceros bicornis minor</name>
    <name type="common">South-central black rhinoceros</name>
    <dbReference type="NCBI Taxonomy" id="77932"/>
    <lineage>
        <taxon>Eukaryota</taxon>
        <taxon>Metazoa</taxon>
        <taxon>Chordata</taxon>
        <taxon>Craniata</taxon>
        <taxon>Vertebrata</taxon>
        <taxon>Euteleostomi</taxon>
        <taxon>Mammalia</taxon>
        <taxon>Eutheria</taxon>
        <taxon>Laurasiatheria</taxon>
        <taxon>Perissodactyla</taxon>
        <taxon>Rhinocerotidae</taxon>
        <taxon>Diceros</taxon>
    </lineage>
</organism>